<reference evidence="2 3" key="1">
    <citation type="journal article" date="2020" name="Front. Microbiol.">
        <title>Single-cell genomics of novel Actinobacteria with the Wood-Ljungdahl pathway discovered in a serpentinizing system.</title>
        <authorList>
            <person name="Merino N."/>
            <person name="Kawai M."/>
            <person name="Boyd E.S."/>
            <person name="Colman D.R."/>
            <person name="McGlynn S.E."/>
            <person name="Nealson K.H."/>
            <person name="Kurokawa K."/>
            <person name="Hongoh Y."/>
        </authorList>
    </citation>
    <scope>NUCLEOTIDE SEQUENCE [LARGE SCALE GENOMIC DNA]</scope>
    <source>
        <strain evidence="2 3">S09_30</strain>
    </source>
</reference>
<name>A0A6V8NYE7_9ACTN</name>
<dbReference type="Proteomes" id="UP000585609">
    <property type="component" value="Unassembled WGS sequence"/>
</dbReference>
<feature type="non-terminal residue" evidence="2">
    <location>
        <position position="1"/>
    </location>
</feature>
<sequence length="161" mass="17206">RAVDKSGNESRDSMESSTTVSPIRQTVAAAWSQPRDEKRECTTDDAVPDCPARDNRRQALFTIRNTGNVAENGANITVNSMGITWGVTGGTVRKSQAPDRTNIYCSTTGTASGSTITLTPPLEIKAGAPPTTMGIYFCTTGDQPTFVSVQFNISDGSFTLY</sequence>
<accession>A0A6V8NYE7</accession>
<evidence type="ECO:0000256" key="1">
    <source>
        <dbReference type="SAM" id="MobiDB-lite"/>
    </source>
</evidence>
<feature type="region of interest" description="Disordered" evidence="1">
    <location>
        <begin position="1"/>
        <end position="52"/>
    </location>
</feature>
<protein>
    <submittedName>
        <fullName evidence="2">Uncharacterized protein</fullName>
    </submittedName>
</protein>
<dbReference type="AlphaFoldDB" id="A0A6V8NYE7"/>
<feature type="compositionally biased region" description="Basic and acidic residues" evidence="1">
    <location>
        <begin position="1"/>
        <end position="14"/>
    </location>
</feature>
<evidence type="ECO:0000313" key="2">
    <source>
        <dbReference type="EMBL" id="GFP24450.1"/>
    </source>
</evidence>
<evidence type="ECO:0000313" key="3">
    <source>
        <dbReference type="Proteomes" id="UP000585609"/>
    </source>
</evidence>
<gene>
    <name evidence="2" type="ORF">HKBW3S09_01917</name>
</gene>
<proteinExistence type="predicted"/>
<dbReference type="EMBL" id="BLRW01000574">
    <property type="protein sequence ID" value="GFP24450.1"/>
    <property type="molecule type" value="Genomic_DNA"/>
</dbReference>
<comment type="caution">
    <text evidence="2">The sequence shown here is derived from an EMBL/GenBank/DDBJ whole genome shotgun (WGS) entry which is preliminary data.</text>
</comment>
<feature type="compositionally biased region" description="Polar residues" evidence="1">
    <location>
        <begin position="15"/>
        <end position="24"/>
    </location>
</feature>
<organism evidence="2 3">
    <name type="scientific">Candidatus Hakubella thermalkaliphila</name>
    <dbReference type="NCBI Taxonomy" id="2754717"/>
    <lineage>
        <taxon>Bacteria</taxon>
        <taxon>Bacillati</taxon>
        <taxon>Actinomycetota</taxon>
        <taxon>Actinomycetota incertae sedis</taxon>
        <taxon>Candidatus Hakubellales</taxon>
        <taxon>Candidatus Hakubellaceae</taxon>
        <taxon>Candidatus Hakubella</taxon>
    </lineage>
</organism>